<sequence length="217" mass="25057">MPCHPLYSTVTGCSLISLEGIEFCVRLRTYIQFDLQNLPPHLPFATNLPTTILVNLLHLLTSYPQLDPLNASELLSLNAALTQYEILPNVRPALANHIAKTSEFICGGNIVTRQPIIQILELIRIFQVSQLLNKLLRRLFHDDWKRHLHFHQWTNRDRARVGDRLYKMFQYLVNLKNQVNSVWIEMDPESGIITIYQGQGDVYVNGTVDRHRVLGVY</sequence>
<dbReference type="RefSeq" id="XP_031857122.2">
    <property type="nucleotide sequence ID" value="XM_032008592.2"/>
</dbReference>
<dbReference type="EMBL" id="CP144051">
    <property type="protein sequence ID" value="WWD15685.1"/>
    <property type="molecule type" value="Genomic_DNA"/>
</dbReference>
<dbReference type="KEGG" id="ksn:43592783"/>
<protein>
    <submittedName>
        <fullName evidence="1">Uncharacterized protein</fullName>
    </submittedName>
</protein>
<evidence type="ECO:0000313" key="2">
    <source>
        <dbReference type="Proteomes" id="UP000322225"/>
    </source>
</evidence>
<keyword evidence="2" id="KW-1185">Reference proteome</keyword>
<proteinExistence type="predicted"/>
<name>A0AAJ8MTM8_9TREE</name>
<reference evidence="1" key="1">
    <citation type="submission" date="2017-08" db="EMBL/GenBank/DDBJ databases">
        <authorList>
            <person name="Cuomo C."/>
            <person name="Billmyre B."/>
            <person name="Heitman J."/>
        </authorList>
    </citation>
    <scope>NUCLEOTIDE SEQUENCE</scope>
    <source>
        <strain evidence="1">CBS 12478</strain>
    </source>
</reference>
<dbReference type="AlphaFoldDB" id="A0AAJ8MTM8"/>
<dbReference type="GeneID" id="43592783"/>
<accession>A0AAJ8MTM8</accession>
<evidence type="ECO:0000313" key="1">
    <source>
        <dbReference type="EMBL" id="WWD15685.1"/>
    </source>
</evidence>
<reference evidence="1" key="2">
    <citation type="submission" date="2024-01" db="EMBL/GenBank/DDBJ databases">
        <title>Comparative genomics of Cryptococcus and Kwoniella reveals pathogenesis evolution and contrasting modes of karyotype evolution via chromosome fusion or intercentromeric recombination.</title>
        <authorList>
            <person name="Coelho M.A."/>
            <person name="David-Palma M."/>
            <person name="Shea T."/>
            <person name="Bowers K."/>
            <person name="McGinley-Smith S."/>
            <person name="Mohammad A.W."/>
            <person name="Gnirke A."/>
            <person name="Yurkov A.M."/>
            <person name="Nowrousian M."/>
            <person name="Sun S."/>
            <person name="Cuomo C.A."/>
            <person name="Heitman J."/>
        </authorList>
    </citation>
    <scope>NUCLEOTIDE SEQUENCE</scope>
    <source>
        <strain evidence="1">CBS 12478</strain>
    </source>
</reference>
<organism evidence="1 2">
    <name type="scientific">Kwoniella shandongensis</name>
    <dbReference type="NCBI Taxonomy" id="1734106"/>
    <lineage>
        <taxon>Eukaryota</taxon>
        <taxon>Fungi</taxon>
        <taxon>Dikarya</taxon>
        <taxon>Basidiomycota</taxon>
        <taxon>Agaricomycotina</taxon>
        <taxon>Tremellomycetes</taxon>
        <taxon>Tremellales</taxon>
        <taxon>Cryptococcaceae</taxon>
        <taxon>Kwoniella</taxon>
    </lineage>
</organism>
<gene>
    <name evidence="1" type="ORF">CI109_100107</name>
</gene>
<dbReference type="Proteomes" id="UP000322225">
    <property type="component" value="Chromosome 1"/>
</dbReference>